<dbReference type="Pfam" id="PF12847">
    <property type="entry name" value="Methyltransf_18"/>
    <property type="match status" value="1"/>
</dbReference>
<evidence type="ECO:0000313" key="1">
    <source>
        <dbReference type="EMBL" id="OUR97915.1"/>
    </source>
</evidence>
<sequence length="216" mass="24573">MKTHLGRRLRDIFDLIESGYSEVWDTCCDHGLLGLAVIEENKSEKVHFVDQVPRIISSLKRKIKSLAVIPEASFELHVLNAEKIKVSNEKSLICICGVGGDVAIGIISELLNRNDLSQCDILISAQYHMFDLRKFLRDHGFLLKAEKLSFERSKGYELLLVSLSNGEDIDPIGSKLFDSKNSESFKYFRALASHYKRKSLGDDMYLETLKLYEDLV</sequence>
<comment type="caution">
    <text evidence="1">The sequence shown here is derived from an EMBL/GenBank/DDBJ whole genome shotgun (WGS) entry which is preliminary data.</text>
</comment>
<dbReference type="InterPro" id="IPR029063">
    <property type="entry name" value="SAM-dependent_MTases_sf"/>
</dbReference>
<dbReference type="PANTHER" id="PTHR38451:SF1">
    <property type="entry name" value="TRNA (ADENINE(22)-N(1))-METHYLTRANSFERASE"/>
    <property type="match status" value="1"/>
</dbReference>
<gene>
    <name evidence="1" type="ORF">A9Q84_06890</name>
</gene>
<accession>A0A1Y5FGG3</accession>
<dbReference type="PANTHER" id="PTHR38451">
    <property type="entry name" value="TRNA (ADENINE(22)-N(1))-METHYLTRANSFERASE"/>
    <property type="match status" value="1"/>
</dbReference>
<reference evidence="2" key="1">
    <citation type="journal article" date="2017" name="Proc. Natl. Acad. Sci. U.S.A.">
        <title>Simulation of Deepwater Horizon oil plume reveals substrate specialization within a complex community of hydrocarbon-degraders.</title>
        <authorList>
            <person name="Hu P."/>
            <person name="Dubinsky E.A."/>
            <person name="Probst A.J."/>
            <person name="Wang J."/>
            <person name="Sieber C.M.K."/>
            <person name="Tom L.M."/>
            <person name="Gardinali P."/>
            <person name="Banfield J.F."/>
            <person name="Atlas R.M."/>
            <person name="Andersen G.L."/>
        </authorList>
    </citation>
    <scope>NUCLEOTIDE SEQUENCE [LARGE SCALE GENOMIC DNA]</scope>
</reference>
<name>A0A1Y5FGG3_9BACT</name>
<dbReference type="Gene3D" id="3.40.50.150">
    <property type="entry name" value="Vaccinia Virus protein VP39"/>
    <property type="match status" value="1"/>
</dbReference>
<protein>
    <recommendedName>
        <fullName evidence="3">SAM-dependent methyltransferase</fullName>
    </recommendedName>
</protein>
<dbReference type="Proteomes" id="UP000196531">
    <property type="component" value="Unassembled WGS sequence"/>
</dbReference>
<dbReference type="AlphaFoldDB" id="A0A1Y5FGG3"/>
<organism evidence="1 2">
    <name type="scientific">Halobacteriovorax marinus</name>
    <dbReference type="NCBI Taxonomy" id="97084"/>
    <lineage>
        <taxon>Bacteria</taxon>
        <taxon>Pseudomonadati</taxon>
        <taxon>Bdellovibrionota</taxon>
        <taxon>Bacteriovoracia</taxon>
        <taxon>Bacteriovoracales</taxon>
        <taxon>Halobacteriovoraceae</taxon>
        <taxon>Halobacteriovorax</taxon>
    </lineage>
</organism>
<evidence type="ECO:0000313" key="2">
    <source>
        <dbReference type="Proteomes" id="UP000196531"/>
    </source>
</evidence>
<evidence type="ECO:0008006" key="3">
    <source>
        <dbReference type="Google" id="ProtNLM"/>
    </source>
</evidence>
<dbReference type="EMBL" id="MAAO01000005">
    <property type="protein sequence ID" value="OUR97915.1"/>
    <property type="molecule type" value="Genomic_DNA"/>
</dbReference>
<proteinExistence type="predicted"/>